<dbReference type="CDD" id="cd00229">
    <property type="entry name" value="SGNH_hydrolase"/>
    <property type="match status" value="1"/>
</dbReference>
<dbReference type="InterPro" id="IPR036514">
    <property type="entry name" value="SGNH_hydro_sf"/>
</dbReference>
<comment type="caution">
    <text evidence="8">The sequence shown here is derived from an EMBL/GenBank/DDBJ whole genome shotgun (WGS) entry which is preliminary data.</text>
</comment>
<evidence type="ECO:0000313" key="9">
    <source>
        <dbReference type="Proteomes" id="UP001594351"/>
    </source>
</evidence>
<dbReference type="EMBL" id="JBHPBY010000570">
    <property type="protein sequence ID" value="MFC1853676.1"/>
    <property type="molecule type" value="Genomic_DNA"/>
</dbReference>
<evidence type="ECO:0000256" key="5">
    <source>
        <dbReference type="ARBA" id="ARBA00022764"/>
    </source>
</evidence>
<keyword evidence="5" id="KW-0574">Periplasm</keyword>
<proteinExistence type="predicted"/>
<protein>
    <recommendedName>
        <fullName evidence="7">AlgX/AlgJ SGNH hydrolase-like domain-containing protein</fullName>
    </recommendedName>
</protein>
<evidence type="ECO:0000259" key="7">
    <source>
        <dbReference type="Pfam" id="PF16822"/>
    </source>
</evidence>
<name>A0ABV6Z5F0_UNCC1</name>
<keyword evidence="9" id="KW-1185">Reference proteome</keyword>
<dbReference type="Gene3D" id="3.40.50.1110">
    <property type="entry name" value="SGNH hydrolase"/>
    <property type="match status" value="1"/>
</dbReference>
<reference evidence="8 9" key="1">
    <citation type="submission" date="2024-09" db="EMBL/GenBank/DDBJ databases">
        <title>Laminarin stimulates single cell rates of sulfate reduction while oxygen inhibits transcriptomic activity in coastal marine sediment.</title>
        <authorList>
            <person name="Lindsay M."/>
            <person name="Orcutt B."/>
            <person name="Emerson D."/>
            <person name="Stepanauskas R."/>
            <person name="D'Angelo T."/>
        </authorList>
    </citation>
    <scope>NUCLEOTIDE SEQUENCE [LARGE SCALE GENOMIC DNA]</scope>
    <source>
        <strain evidence="8">SAG AM-311-K15</strain>
    </source>
</reference>
<keyword evidence="3" id="KW-0808">Transferase</keyword>
<evidence type="ECO:0000256" key="3">
    <source>
        <dbReference type="ARBA" id="ARBA00022679"/>
    </source>
</evidence>
<comment type="subcellular location">
    <subcellularLocation>
        <location evidence="1">Periplasm</location>
    </subcellularLocation>
</comment>
<evidence type="ECO:0000256" key="4">
    <source>
        <dbReference type="ARBA" id="ARBA00022729"/>
    </source>
</evidence>
<feature type="domain" description="AlgX/AlgJ SGNH hydrolase-like" evidence="7">
    <location>
        <begin position="279"/>
        <end position="392"/>
    </location>
</feature>
<dbReference type="InterPro" id="IPR031811">
    <property type="entry name" value="ALGX/ALGJ_SGNH-like"/>
</dbReference>
<dbReference type="Proteomes" id="UP001594351">
    <property type="component" value="Unassembled WGS sequence"/>
</dbReference>
<dbReference type="SUPFAM" id="SSF52266">
    <property type="entry name" value="SGNH hydrolase"/>
    <property type="match status" value="1"/>
</dbReference>
<evidence type="ECO:0000313" key="8">
    <source>
        <dbReference type="EMBL" id="MFC1853676.1"/>
    </source>
</evidence>
<accession>A0ABV6Z5F0</accession>
<evidence type="ECO:0000256" key="2">
    <source>
        <dbReference type="ARBA" id="ARBA00005182"/>
    </source>
</evidence>
<gene>
    <name evidence="8" type="ORF">ACFL27_26125</name>
</gene>
<sequence>MVTKKKRYLYYFIFISLQCVLTFGLSEALVRVISVYNKKIKILSYNPRFHSDYRNIYSLKDLIEKSINGFKPYQVFAGFKANSKSFRTKEYSERKQSGNFRILTIGDSFTSASGGTPYNKHWPFLLEKSLQESSSKKIELINLGIPGVGPPFELRLWQLEGSKLNPDLVILGFCIGNDFLSVSGTRFADSSFIDHSFIVRIFRNLHRIRKSNREITHLARNLIDLANQSEIPPGGYEVMGYNYDSDMPTFSEQIYAETTAYRMEMCRKANREVFKNLFKKASSILLEFHEEVTASGSEFLVLFIPDEYQVDKDVFMKGVKFQGFKSFEFDVNITQQRLIEFCERNSIHYLDLLPSFQIQGKQKRLYKLRDTHWNIAGNELAAEQLTNLVLATFVKNNKR</sequence>
<organism evidence="8 9">
    <name type="scientific">candidate division CSSED10-310 bacterium</name>
    <dbReference type="NCBI Taxonomy" id="2855610"/>
    <lineage>
        <taxon>Bacteria</taxon>
        <taxon>Bacteria division CSSED10-310</taxon>
    </lineage>
</organism>
<comment type="pathway">
    <text evidence="2">Glycan biosynthesis; alginate biosynthesis.</text>
</comment>
<evidence type="ECO:0000256" key="1">
    <source>
        <dbReference type="ARBA" id="ARBA00004418"/>
    </source>
</evidence>
<dbReference type="Pfam" id="PF16822">
    <property type="entry name" value="ALGX"/>
    <property type="match status" value="1"/>
</dbReference>
<keyword evidence="6" id="KW-0016">Alginate biosynthesis</keyword>
<keyword evidence="4" id="KW-0732">Signal</keyword>
<evidence type="ECO:0000256" key="6">
    <source>
        <dbReference type="ARBA" id="ARBA00022841"/>
    </source>
</evidence>